<name>G0NQT3_CAEBE</name>
<feature type="domain" description="DUF38" evidence="1">
    <location>
        <begin position="173"/>
        <end position="324"/>
    </location>
</feature>
<dbReference type="InParanoid" id="G0NQT3"/>
<evidence type="ECO:0000259" key="1">
    <source>
        <dbReference type="Pfam" id="PF01827"/>
    </source>
</evidence>
<protein>
    <recommendedName>
        <fullName evidence="1">DUF38 domain-containing protein</fullName>
    </recommendedName>
</protein>
<organism evidence="3">
    <name type="scientific">Caenorhabditis brenneri</name>
    <name type="common">Nematode worm</name>
    <dbReference type="NCBI Taxonomy" id="135651"/>
    <lineage>
        <taxon>Eukaryota</taxon>
        <taxon>Metazoa</taxon>
        <taxon>Ecdysozoa</taxon>
        <taxon>Nematoda</taxon>
        <taxon>Chromadorea</taxon>
        <taxon>Rhabditida</taxon>
        <taxon>Rhabditina</taxon>
        <taxon>Rhabditomorpha</taxon>
        <taxon>Rhabditoidea</taxon>
        <taxon>Rhabditidae</taxon>
        <taxon>Peloderinae</taxon>
        <taxon>Caenorhabditis</taxon>
    </lineage>
</organism>
<reference evidence="3" key="1">
    <citation type="submission" date="2011-07" db="EMBL/GenBank/DDBJ databases">
        <authorList>
            <consortium name="Caenorhabditis brenneri Sequencing and Analysis Consortium"/>
            <person name="Wilson R.K."/>
        </authorList>
    </citation>
    <scope>NUCLEOTIDE SEQUENCE [LARGE SCALE GENOMIC DNA]</scope>
    <source>
        <strain evidence="3">PB2801</strain>
    </source>
</reference>
<evidence type="ECO:0000313" key="3">
    <source>
        <dbReference type="Proteomes" id="UP000008068"/>
    </source>
</evidence>
<dbReference type="PANTHER" id="PTHR23014:SF1">
    <property type="entry name" value="DUF38 DOMAIN-CONTAINING PROTEIN-RELATED"/>
    <property type="match status" value="1"/>
</dbReference>
<sequence>MDTFGLESLDLPEIDFSNDSDCSSTATKSPPSLITLPEELVSRICEESGYRAITQLRLVNRTLSKFIDEGKVGYRLDKILIEIDRHQITMTLTQDGEEHRIIYADHEFGGTQIISGPSDRSFMQVVNHHHSKVFLQELKKILTRQVGILKKLRINSVPLSKEIQVILTRRFENTFRRIVKKRNSKMKIQSIHFELIEYLAIRVFQFLDPTSLKKIGFSNNPGPFYHPDPDPDPEFIFSPAADIDNKNLMETEQWKNAEELFSFQLRFKNIPLKMFTHFSLLDVNLPRVTLEDLKFLKKTYSTSPTFKHAIIHVTKYIDTEDMVPAFGEPFEVHDDDREWYFKCSDHGSALYLYLTRKLLKFVRCPITAVPKGCKMRES</sequence>
<dbReference type="AlphaFoldDB" id="G0NQT3"/>
<evidence type="ECO:0000313" key="2">
    <source>
        <dbReference type="EMBL" id="EGT35901.1"/>
    </source>
</evidence>
<dbReference type="EMBL" id="GL379927">
    <property type="protein sequence ID" value="EGT35901.1"/>
    <property type="molecule type" value="Genomic_DNA"/>
</dbReference>
<dbReference type="Pfam" id="PF01827">
    <property type="entry name" value="FTH"/>
    <property type="match status" value="1"/>
</dbReference>
<keyword evidence="3" id="KW-1185">Reference proteome</keyword>
<accession>G0NQT3</accession>
<dbReference type="PANTHER" id="PTHR23014">
    <property type="entry name" value="F-BOX A PROTEIN"/>
    <property type="match status" value="1"/>
</dbReference>
<gene>
    <name evidence="2" type="ORF">CAEBREN_23360</name>
</gene>
<dbReference type="InterPro" id="IPR002900">
    <property type="entry name" value="DUF38/FTH_CAE_spp"/>
</dbReference>
<dbReference type="HOGENOM" id="CLU_030831_0_3_1"/>
<dbReference type="Proteomes" id="UP000008068">
    <property type="component" value="Unassembled WGS sequence"/>
</dbReference>
<proteinExistence type="predicted"/>